<comment type="caution">
    <text evidence="1">The sequence shown here is derived from an EMBL/GenBank/DDBJ whole genome shotgun (WGS) entry which is preliminary data.</text>
</comment>
<name>A0A7K3WAY3_9ACTN</name>
<organism evidence="1 2">
    <name type="scientific">Goekera deserti</name>
    <dbReference type="NCBI Taxonomy" id="2497753"/>
    <lineage>
        <taxon>Bacteria</taxon>
        <taxon>Bacillati</taxon>
        <taxon>Actinomycetota</taxon>
        <taxon>Actinomycetes</taxon>
        <taxon>Geodermatophilales</taxon>
        <taxon>Geodermatophilaceae</taxon>
        <taxon>Goekera</taxon>
    </lineage>
</organism>
<reference evidence="1 2" key="1">
    <citation type="submission" date="2020-02" db="EMBL/GenBank/DDBJ databases">
        <title>The whole genome sequence of CPCC 205119.</title>
        <authorList>
            <person name="Jiang Z."/>
        </authorList>
    </citation>
    <scope>NUCLEOTIDE SEQUENCE [LARGE SCALE GENOMIC DNA]</scope>
    <source>
        <strain evidence="1 2">CPCC 205119</strain>
    </source>
</reference>
<evidence type="ECO:0000313" key="2">
    <source>
        <dbReference type="Proteomes" id="UP000470470"/>
    </source>
</evidence>
<dbReference type="EMBL" id="JAAGWK010000009">
    <property type="protein sequence ID" value="NEL53622.1"/>
    <property type="molecule type" value="Genomic_DNA"/>
</dbReference>
<dbReference type="Proteomes" id="UP000470470">
    <property type="component" value="Unassembled WGS sequence"/>
</dbReference>
<accession>A0A7K3WAY3</accession>
<dbReference type="RefSeq" id="WP_162392611.1">
    <property type="nucleotide sequence ID" value="NZ_JAABOZ010000002.1"/>
</dbReference>
<keyword evidence="2" id="KW-1185">Reference proteome</keyword>
<evidence type="ECO:0000313" key="1">
    <source>
        <dbReference type="EMBL" id="NEL53622.1"/>
    </source>
</evidence>
<proteinExistence type="predicted"/>
<gene>
    <name evidence="1" type="ORF">G1H19_06335</name>
</gene>
<sequence>MLELGRSGGHGVGSGVRPVLSGDAVVATVRASNWKEAATAAVGDREWVFTRRRGRLTGRWASDPETAERFCAHRPSRWKDLWTLQLEDTTLHMEHASRWKGTHRYLRDGRPVAESGRTGWGNRPTLAAQQLPVEHQVFLLWVELLLIRRSAAAAS</sequence>
<protein>
    <submittedName>
        <fullName evidence="1">Uncharacterized protein</fullName>
    </submittedName>
</protein>
<dbReference type="AlphaFoldDB" id="A0A7K3WAY3"/>